<accession>A0A1S8WSN3</accession>
<proteinExistence type="predicted"/>
<reference evidence="1 2" key="1">
    <citation type="submission" date="2015-03" db="EMBL/GenBank/DDBJ databases">
        <title>Draft genome of the nematode, Opisthorchis viverrini.</title>
        <authorList>
            <person name="Mitreva M."/>
        </authorList>
    </citation>
    <scope>NUCLEOTIDE SEQUENCE [LARGE SCALE GENOMIC DNA]</scope>
    <source>
        <strain evidence="1">Khon Kaen</strain>
    </source>
</reference>
<dbReference type="InterPro" id="IPR027267">
    <property type="entry name" value="AH/BAR_dom_sf"/>
</dbReference>
<keyword evidence="2" id="KW-1185">Reference proteome</keyword>
<name>A0A1S8WSN3_OPIVI</name>
<sequence length="72" mass="8340">MELRRPHWAPYTTTTILNTLLGSTLRLSEAHSTLADLFAKQMVQRLADMDEDAVRLHKQVRGMRVFVLEKCK</sequence>
<organism evidence="1 2">
    <name type="scientific">Opisthorchis viverrini</name>
    <name type="common">Southeast Asian liver fluke</name>
    <dbReference type="NCBI Taxonomy" id="6198"/>
    <lineage>
        <taxon>Eukaryota</taxon>
        <taxon>Metazoa</taxon>
        <taxon>Spiralia</taxon>
        <taxon>Lophotrochozoa</taxon>
        <taxon>Platyhelminthes</taxon>
        <taxon>Trematoda</taxon>
        <taxon>Digenea</taxon>
        <taxon>Opisthorchiida</taxon>
        <taxon>Opisthorchiata</taxon>
        <taxon>Opisthorchiidae</taxon>
        <taxon>Opisthorchis</taxon>
    </lineage>
</organism>
<dbReference type="AlphaFoldDB" id="A0A1S8WSN3"/>
<gene>
    <name evidence="1" type="ORF">X801_06670</name>
</gene>
<dbReference type="EMBL" id="KV895286">
    <property type="protein sequence ID" value="OON17492.1"/>
    <property type="molecule type" value="Genomic_DNA"/>
</dbReference>
<evidence type="ECO:0000313" key="1">
    <source>
        <dbReference type="EMBL" id="OON17492.1"/>
    </source>
</evidence>
<dbReference type="Gene3D" id="1.20.1270.60">
    <property type="entry name" value="Arfaptin homology (AH) domain/BAR domain"/>
    <property type="match status" value="1"/>
</dbReference>
<protein>
    <submittedName>
        <fullName evidence="1">Uncharacterized protein</fullName>
    </submittedName>
</protein>
<evidence type="ECO:0000313" key="2">
    <source>
        <dbReference type="Proteomes" id="UP000243686"/>
    </source>
</evidence>
<dbReference type="Proteomes" id="UP000243686">
    <property type="component" value="Unassembled WGS sequence"/>
</dbReference>
<dbReference type="SUPFAM" id="SSF103657">
    <property type="entry name" value="BAR/IMD domain-like"/>
    <property type="match status" value="1"/>
</dbReference>